<gene>
    <name evidence="3" type="primary">RCL1</name>
    <name evidence="3" type="ORF">TCON_1850</name>
</gene>
<dbReference type="InterPro" id="IPR036553">
    <property type="entry name" value="RPTC_insert"/>
</dbReference>
<dbReference type="InterPro" id="IPR037136">
    <property type="entry name" value="RNA3'_phos_cyclase_dom_sf"/>
</dbReference>
<dbReference type="Proteomes" id="UP001516464">
    <property type="component" value="Unassembled WGS sequence"/>
</dbReference>
<proteinExistence type="predicted"/>
<dbReference type="EMBL" id="SBIQ01000154">
    <property type="protein sequence ID" value="KAF7682937.1"/>
    <property type="molecule type" value="Genomic_DNA"/>
</dbReference>
<dbReference type="InterPro" id="IPR013792">
    <property type="entry name" value="RNA3'P_cycl/enolpyr_Trfase_a/b"/>
</dbReference>
<dbReference type="PANTHER" id="PTHR11096:SF1">
    <property type="entry name" value="RNA 3'-TERMINAL PHOSPHATE CYCLASE-LIKE PROTEIN"/>
    <property type="match status" value="1"/>
</dbReference>
<protein>
    <submittedName>
        <fullName evidence="3">RNA 3'-terminal phosphate cyclase-like protein</fullName>
    </submittedName>
</protein>
<dbReference type="Gene3D" id="3.30.360.20">
    <property type="entry name" value="RNA 3'-terminal phosphate cyclase, insert domain"/>
    <property type="match status" value="1"/>
</dbReference>
<evidence type="ECO:0000259" key="2">
    <source>
        <dbReference type="Pfam" id="PF05189"/>
    </source>
</evidence>
<dbReference type="InterPro" id="IPR023797">
    <property type="entry name" value="RNA3'_phos_cyclase_dom"/>
</dbReference>
<dbReference type="PANTHER" id="PTHR11096">
    <property type="entry name" value="RNA 3' TERMINAL PHOSPHATE CYCLASE"/>
    <property type="match status" value="1"/>
</dbReference>
<evidence type="ECO:0000313" key="4">
    <source>
        <dbReference type="Proteomes" id="UP001516464"/>
    </source>
</evidence>
<dbReference type="InterPro" id="IPR013791">
    <property type="entry name" value="RNA3'-term_phos_cycl_insert"/>
</dbReference>
<dbReference type="Pfam" id="PF01137">
    <property type="entry name" value="RTC"/>
    <property type="match status" value="1"/>
</dbReference>
<dbReference type="InterPro" id="IPR000228">
    <property type="entry name" value="RNA3'_term_phos_cyc"/>
</dbReference>
<feature type="domain" description="RNA 3'-terminal phosphate cyclase insert" evidence="2">
    <location>
        <begin position="166"/>
        <end position="261"/>
    </location>
</feature>
<accession>A0ABQ7HXU4</accession>
<sequence length="339" mass="37901">MIKFDSDDNIEYTVIFSLLSGKEIQIRNVKETLFLKSFLGLIKLITANTSYHYSNGILDFMPGVITGGEIKYLCSNINMSSYIVPLLILAPFTRIPLQLTLTGITNGSGLSIDVVRLVHLRILKMFNIENIELRINKRGFAPEGKGEIYLSVGNVNKLPAIECIPDQLVKIRGIAISSHINSFAVKTIAEIVKEELSDLCSNIKIYSDVSNKNESGPSPGYQAVLFAEGKNTIYYSETIGSPNSTPKETAINAIKLLLKSIDKSRSFDHKIQYFVFSFMALTTTDPSKVVIKRLSSMDKNILESLNRFFNFSYSIERRGEELVFISLGTGFSNYMKVVK</sequence>
<dbReference type="SUPFAM" id="SSF55205">
    <property type="entry name" value="EPT/RTPC-like"/>
    <property type="match status" value="1"/>
</dbReference>
<dbReference type="Pfam" id="PF05189">
    <property type="entry name" value="RTC_insert"/>
    <property type="match status" value="1"/>
</dbReference>
<comment type="caution">
    <text evidence="3">The sequence shown here is derived from an EMBL/GenBank/DDBJ whole genome shotgun (WGS) entry which is preliminary data.</text>
</comment>
<feature type="domain" description="RNA 3'-terminal phosphate cyclase" evidence="1">
    <location>
        <begin position="11"/>
        <end position="315"/>
    </location>
</feature>
<reference evidence="3 4" key="1">
    <citation type="submission" date="2019-01" db="EMBL/GenBank/DDBJ databases">
        <title>Genomes sequencing and comparative genomics of infectious freshwater microsporidia, Cucumispora dikerogammari and Thelohania contejeani.</title>
        <authorList>
            <person name="Cormier A."/>
            <person name="Giraud I."/>
            <person name="Wattier R."/>
            <person name="Teixeira M."/>
            <person name="Grandjean F."/>
            <person name="Rigaud T."/>
            <person name="Cordaux R."/>
        </authorList>
    </citation>
    <scope>NUCLEOTIDE SEQUENCE [LARGE SCALE GENOMIC DNA]</scope>
    <source>
        <strain evidence="3">T1</strain>
        <tissue evidence="3">Spores</tissue>
    </source>
</reference>
<evidence type="ECO:0000259" key="1">
    <source>
        <dbReference type="Pfam" id="PF01137"/>
    </source>
</evidence>
<evidence type="ECO:0000313" key="3">
    <source>
        <dbReference type="EMBL" id="KAF7682937.1"/>
    </source>
</evidence>
<organism evidence="3 4">
    <name type="scientific">Astathelohania contejeani</name>
    <dbReference type="NCBI Taxonomy" id="164912"/>
    <lineage>
        <taxon>Eukaryota</taxon>
        <taxon>Fungi</taxon>
        <taxon>Fungi incertae sedis</taxon>
        <taxon>Microsporidia</taxon>
        <taxon>Astathelohaniidae</taxon>
        <taxon>Astathelohania</taxon>
    </lineage>
</organism>
<dbReference type="Gene3D" id="3.65.10.20">
    <property type="entry name" value="RNA 3'-terminal phosphate cyclase domain"/>
    <property type="match status" value="1"/>
</dbReference>
<name>A0ABQ7HXU4_9MICR</name>
<keyword evidence="4" id="KW-1185">Reference proteome</keyword>